<sequence length="434" mass="50886">MDYYDQYDLNQQFELLQQFDRLPPKLLEATKTVTIEQFKTVKSTNDVEFVHEVQSDDEYLKIKQQILSSIVAPAEIPVKTQKLKDKFKIEAKNAQEALEKYQKVQPLITEKELAAHKAKFLMDIPLDCVTDIPIGNLFLCAINPKQRLAKDFSFQLTVLAFIKLHGSVTNLVKLCLDFYKTPADPSVATQTKTGTLNLLKYILECSYIQENSWRHYLNKQFLTNETLREELIPETDDRPQLTKFDAKHERVASQITLHMDRAFKQINFYKIFAGLDQTEQLKKYELCRYQLQKTVSSKIKTQSDFAFYLSVVSQLINMKNFEGAIIVQNALKMQKMSIAEEALRLNMNLRQYIDAQLIETKAKEELKWPRIPIFENFIKEIETCREYGSTCSVTAENMKMNNIEVEKVRWMDGIARYCQKQYTYKWDPIDAEYW</sequence>
<dbReference type="EMBL" id="CAXDID020000005">
    <property type="protein sequence ID" value="CAL5974170.1"/>
    <property type="molecule type" value="Genomic_DNA"/>
</dbReference>
<reference evidence="1" key="1">
    <citation type="submission" date="2023-06" db="EMBL/GenBank/DDBJ databases">
        <authorList>
            <person name="Kurt Z."/>
        </authorList>
    </citation>
    <scope>NUCLEOTIDE SEQUENCE</scope>
</reference>
<dbReference type="EMBL" id="CATOUU010000464">
    <property type="protein sequence ID" value="CAI9930444.1"/>
    <property type="molecule type" value="Genomic_DNA"/>
</dbReference>
<evidence type="ECO:0000313" key="1">
    <source>
        <dbReference type="EMBL" id="CAI9930444.1"/>
    </source>
</evidence>
<evidence type="ECO:0000313" key="3">
    <source>
        <dbReference type="Proteomes" id="UP001642409"/>
    </source>
</evidence>
<keyword evidence="3" id="KW-1185">Reference proteome</keyword>
<dbReference type="Proteomes" id="UP001642409">
    <property type="component" value="Unassembled WGS sequence"/>
</dbReference>
<accession>A0AA86TVN7</accession>
<protein>
    <submittedName>
        <fullName evidence="1">Uncharacterized protein</fullName>
    </submittedName>
</protein>
<organism evidence="1">
    <name type="scientific">Hexamita inflata</name>
    <dbReference type="NCBI Taxonomy" id="28002"/>
    <lineage>
        <taxon>Eukaryota</taxon>
        <taxon>Metamonada</taxon>
        <taxon>Diplomonadida</taxon>
        <taxon>Hexamitidae</taxon>
        <taxon>Hexamitinae</taxon>
        <taxon>Hexamita</taxon>
    </lineage>
</organism>
<dbReference type="AlphaFoldDB" id="A0AA86TVN7"/>
<proteinExistence type="predicted"/>
<gene>
    <name evidence="1" type="ORF">HINF_LOCUS18089</name>
    <name evidence="2" type="ORF">HINF_LOCUS2719</name>
</gene>
<evidence type="ECO:0000313" key="2">
    <source>
        <dbReference type="EMBL" id="CAL5974170.1"/>
    </source>
</evidence>
<comment type="caution">
    <text evidence="1">The sequence shown here is derived from an EMBL/GenBank/DDBJ whole genome shotgun (WGS) entry which is preliminary data.</text>
</comment>
<name>A0AA86TVN7_9EUKA</name>
<reference evidence="2 3" key="2">
    <citation type="submission" date="2024-07" db="EMBL/GenBank/DDBJ databases">
        <authorList>
            <person name="Akdeniz Z."/>
        </authorList>
    </citation>
    <scope>NUCLEOTIDE SEQUENCE [LARGE SCALE GENOMIC DNA]</scope>
</reference>